<feature type="transmembrane region" description="Helical" evidence="7">
    <location>
        <begin position="283"/>
        <end position="300"/>
    </location>
</feature>
<comment type="similarity">
    <text evidence="2">Belongs to the EamA transporter family.</text>
</comment>
<protein>
    <submittedName>
        <fullName evidence="9">EamA family transporter</fullName>
    </submittedName>
</protein>
<dbReference type="AlphaFoldDB" id="A0A263BYV0"/>
<gene>
    <name evidence="9" type="ORF">CIB95_01895</name>
</gene>
<reference evidence="9 10" key="2">
    <citation type="submission" date="2017-09" db="EMBL/GenBank/DDBJ databases">
        <title>Bacillus patelloidae sp. nov., isolated from the intestinal tract of a marine limpet.</title>
        <authorList>
            <person name="Liu R."/>
            <person name="Dong C."/>
            <person name="Shao Z."/>
        </authorList>
    </citation>
    <scope>NUCLEOTIDE SEQUENCE [LARGE SCALE GENOMIC DNA]</scope>
    <source>
        <strain evidence="9 10">SA5d-4</strain>
    </source>
</reference>
<comment type="subcellular location">
    <subcellularLocation>
        <location evidence="1">Cell membrane</location>
        <topology evidence="1">Multi-pass membrane protein</topology>
    </subcellularLocation>
</comment>
<dbReference type="Pfam" id="PF00892">
    <property type="entry name" value="EamA"/>
    <property type="match status" value="2"/>
</dbReference>
<dbReference type="RefSeq" id="WP_094921081.1">
    <property type="nucleotide sequence ID" value="NZ_NPIA01000001.1"/>
</dbReference>
<evidence type="ECO:0000256" key="4">
    <source>
        <dbReference type="ARBA" id="ARBA00022692"/>
    </source>
</evidence>
<dbReference type="InterPro" id="IPR037185">
    <property type="entry name" value="EmrE-like"/>
</dbReference>
<keyword evidence="10" id="KW-1185">Reference proteome</keyword>
<feature type="transmembrane region" description="Helical" evidence="7">
    <location>
        <begin position="51"/>
        <end position="71"/>
    </location>
</feature>
<name>A0A263BYV0_9BACI</name>
<dbReference type="InterPro" id="IPR050638">
    <property type="entry name" value="AA-Vitamin_Transporters"/>
</dbReference>
<evidence type="ECO:0000259" key="8">
    <source>
        <dbReference type="Pfam" id="PF00892"/>
    </source>
</evidence>
<dbReference type="GO" id="GO:0005886">
    <property type="term" value="C:plasma membrane"/>
    <property type="evidence" value="ECO:0007669"/>
    <property type="project" value="UniProtKB-SubCell"/>
</dbReference>
<dbReference type="EMBL" id="NPIA01000001">
    <property type="protein sequence ID" value="OZM58346.1"/>
    <property type="molecule type" value="Genomic_DNA"/>
</dbReference>
<evidence type="ECO:0000256" key="5">
    <source>
        <dbReference type="ARBA" id="ARBA00022989"/>
    </source>
</evidence>
<evidence type="ECO:0000256" key="6">
    <source>
        <dbReference type="ARBA" id="ARBA00023136"/>
    </source>
</evidence>
<dbReference type="InterPro" id="IPR000620">
    <property type="entry name" value="EamA_dom"/>
</dbReference>
<evidence type="ECO:0000256" key="2">
    <source>
        <dbReference type="ARBA" id="ARBA00007362"/>
    </source>
</evidence>
<dbReference type="PANTHER" id="PTHR32322">
    <property type="entry name" value="INNER MEMBRANE TRANSPORTER"/>
    <property type="match status" value="1"/>
</dbReference>
<keyword evidence="4 7" id="KW-0812">Transmembrane</keyword>
<feature type="transmembrane region" description="Helical" evidence="7">
    <location>
        <begin position="197"/>
        <end position="220"/>
    </location>
</feature>
<feature type="domain" description="EamA" evidence="8">
    <location>
        <begin position="11"/>
        <end position="154"/>
    </location>
</feature>
<evidence type="ECO:0000256" key="1">
    <source>
        <dbReference type="ARBA" id="ARBA00004651"/>
    </source>
</evidence>
<keyword evidence="6 7" id="KW-0472">Membrane</keyword>
<dbReference type="SUPFAM" id="SSF103481">
    <property type="entry name" value="Multidrug resistance efflux transporter EmrE"/>
    <property type="match status" value="2"/>
</dbReference>
<feature type="transmembrane region" description="Helical" evidence="7">
    <location>
        <begin position="12"/>
        <end position="31"/>
    </location>
</feature>
<organism evidence="9 10">
    <name type="scientific">Lottiidibacillus patelloidae</name>
    <dbReference type="NCBI Taxonomy" id="2670334"/>
    <lineage>
        <taxon>Bacteria</taxon>
        <taxon>Bacillati</taxon>
        <taxon>Bacillota</taxon>
        <taxon>Bacilli</taxon>
        <taxon>Bacillales</taxon>
        <taxon>Bacillaceae</taxon>
        <taxon>Lottiidibacillus</taxon>
    </lineage>
</organism>
<accession>A0A263BYV0</accession>
<proteinExistence type="inferred from homology"/>
<feature type="domain" description="EamA" evidence="8">
    <location>
        <begin position="166"/>
        <end position="300"/>
    </location>
</feature>
<evidence type="ECO:0000313" key="9">
    <source>
        <dbReference type="EMBL" id="OZM58346.1"/>
    </source>
</evidence>
<feature type="transmembrane region" description="Helical" evidence="7">
    <location>
        <begin position="164"/>
        <end position="185"/>
    </location>
</feature>
<evidence type="ECO:0000313" key="10">
    <source>
        <dbReference type="Proteomes" id="UP000217083"/>
    </source>
</evidence>
<feature type="transmembrane region" description="Helical" evidence="7">
    <location>
        <begin position="258"/>
        <end position="277"/>
    </location>
</feature>
<keyword evidence="5 7" id="KW-1133">Transmembrane helix</keyword>
<evidence type="ECO:0000256" key="3">
    <source>
        <dbReference type="ARBA" id="ARBA00022475"/>
    </source>
</evidence>
<comment type="caution">
    <text evidence="9">The sequence shown here is derived from an EMBL/GenBank/DDBJ whole genome shotgun (WGS) entry which is preliminary data.</text>
</comment>
<feature type="transmembrane region" description="Helical" evidence="7">
    <location>
        <begin position="140"/>
        <end position="158"/>
    </location>
</feature>
<reference evidence="10" key="1">
    <citation type="submission" date="2017-08" db="EMBL/GenBank/DDBJ databases">
        <authorList>
            <person name="Huang Z."/>
        </authorList>
    </citation>
    <scope>NUCLEOTIDE SEQUENCE [LARGE SCALE GENOMIC DNA]</scope>
    <source>
        <strain evidence="10">SA5d-4</strain>
    </source>
</reference>
<dbReference type="Proteomes" id="UP000217083">
    <property type="component" value="Unassembled WGS sequence"/>
</dbReference>
<evidence type="ECO:0000256" key="7">
    <source>
        <dbReference type="SAM" id="Phobius"/>
    </source>
</evidence>
<keyword evidence="3" id="KW-1003">Cell membrane</keyword>
<feature type="transmembrane region" description="Helical" evidence="7">
    <location>
        <begin position="83"/>
        <end position="103"/>
    </location>
</feature>
<feature type="transmembrane region" description="Helical" evidence="7">
    <location>
        <begin position="109"/>
        <end position="128"/>
    </location>
</feature>
<dbReference type="PANTHER" id="PTHR32322:SF18">
    <property type="entry name" value="S-ADENOSYLMETHIONINE_S-ADENOSYLHOMOCYSTEINE TRANSPORTER"/>
    <property type="match status" value="1"/>
</dbReference>
<feature type="transmembrane region" description="Helical" evidence="7">
    <location>
        <begin position="226"/>
        <end position="246"/>
    </location>
</feature>
<sequence length="306" mass="34211">MKAETFFTNRWGILLSVVAATFLWGSAFPVIKLSYEALDIQKTEIGEQILFAGYRFFLAALFIILFMILIKKRTFIKKENMKTLANISFFQTFLQYILFYIGLSLSTGIQGSIIAGTTSFFQIIFAHFMYKDDALSWKKSIGLCIGFTGVIFVNLTKGEYHFDFGIGEFLLLLAMVTGAYGNILAKNGTTKMDVANLTSFQMLLGSIGLLVIGGISSGFLPFTFDIKSTLLLFYLALLSAVGFILWNNIMKYNKVGKVSIFLFLIPVFGVLLSNILLHEPVHFFVLIGLVFVASGIVIVNRKEKRS</sequence>